<dbReference type="AlphaFoldDB" id="A0A2T7CAN4"/>
<dbReference type="Gramene" id="PUZ40399">
    <property type="protein sequence ID" value="PUZ40399"/>
    <property type="gene ID" value="GQ55_9G420500"/>
</dbReference>
<dbReference type="STRING" id="1504633.A0A2T7CAN4"/>
<dbReference type="Proteomes" id="UP000244336">
    <property type="component" value="Chromosome 9"/>
</dbReference>
<gene>
    <name evidence="2" type="ORF">GQ55_9G420500</name>
</gene>
<proteinExistence type="predicted"/>
<dbReference type="Pfam" id="PF12776">
    <property type="entry name" value="Myb_DNA-bind_3"/>
    <property type="match status" value="1"/>
</dbReference>
<sequence>MDTEASGAKAASGLCQWTPTQSTFVLTFLSYIVADGTKTSTGFKKVHLNACAKALNDHFKLTRTGDQVSNHLKTWKKKYAMINYLKNLSAALWDEDEFIVSLDHDHYKGHMADPKNKADDEYLNKPLPYYGFIATIFGNSVATGQYAKSSNDPIGIDKSEGVSNGGDATAENDGLYHGIGKSVANDDISSSARPAKRVKTTDDTGRKTDCLVEAFHCGSQTLAKAIEKASNALPDGLFEAVDSLPGFKLHHKTRYYHHLVRHPNDAHAFVNLPSDWKLSWFTSFVTENF</sequence>
<keyword evidence="3" id="KW-1185">Reference proteome</keyword>
<evidence type="ECO:0000313" key="2">
    <source>
        <dbReference type="EMBL" id="PUZ40399.1"/>
    </source>
</evidence>
<accession>A0A2T7CAN4</accession>
<feature type="domain" description="Myb/SANT-like" evidence="1">
    <location>
        <begin position="16"/>
        <end position="100"/>
    </location>
</feature>
<evidence type="ECO:0000313" key="3">
    <source>
        <dbReference type="Proteomes" id="UP000244336"/>
    </source>
</evidence>
<organism evidence="2 3">
    <name type="scientific">Panicum hallii var. hallii</name>
    <dbReference type="NCBI Taxonomy" id="1504633"/>
    <lineage>
        <taxon>Eukaryota</taxon>
        <taxon>Viridiplantae</taxon>
        <taxon>Streptophyta</taxon>
        <taxon>Embryophyta</taxon>
        <taxon>Tracheophyta</taxon>
        <taxon>Spermatophyta</taxon>
        <taxon>Magnoliopsida</taxon>
        <taxon>Liliopsida</taxon>
        <taxon>Poales</taxon>
        <taxon>Poaceae</taxon>
        <taxon>PACMAD clade</taxon>
        <taxon>Panicoideae</taxon>
        <taxon>Panicodae</taxon>
        <taxon>Paniceae</taxon>
        <taxon>Panicinae</taxon>
        <taxon>Panicum</taxon>
        <taxon>Panicum sect. Panicum</taxon>
    </lineage>
</organism>
<protein>
    <recommendedName>
        <fullName evidence="1">Myb/SANT-like domain-containing protein</fullName>
    </recommendedName>
</protein>
<dbReference type="InterPro" id="IPR024752">
    <property type="entry name" value="Myb/SANT-like_dom"/>
</dbReference>
<dbReference type="EMBL" id="CM009757">
    <property type="protein sequence ID" value="PUZ40399.1"/>
    <property type="molecule type" value="Genomic_DNA"/>
</dbReference>
<evidence type="ECO:0000259" key="1">
    <source>
        <dbReference type="Pfam" id="PF12776"/>
    </source>
</evidence>
<reference evidence="2 3" key="1">
    <citation type="submission" date="2018-04" db="EMBL/GenBank/DDBJ databases">
        <title>WGS assembly of Panicum hallii var. hallii HAL2.</title>
        <authorList>
            <person name="Lovell J."/>
            <person name="Jenkins J."/>
            <person name="Lowry D."/>
            <person name="Mamidi S."/>
            <person name="Sreedasyam A."/>
            <person name="Weng X."/>
            <person name="Barry K."/>
            <person name="Bonette J."/>
            <person name="Campitelli B."/>
            <person name="Daum C."/>
            <person name="Gordon S."/>
            <person name="Gould B."/>
            <person name="Lipzen A."/>
            <person name="MacQueen A."/>
            <person name="Palacio-Mejia J."/>
            <person name="Plott C."/>
            <person name="Shakirov E."/>
            <person name="Shu S."/>
            <person name="Yoshinaga Y."/>
            <person name="Zane M."/>
            <person name="Rokhsar D."/>
            <person name="Grimwood J."/>
            <person name="Schmutz J."/>
            <person name="Juenger T."/>
        </authorList>
    </citation>
    <scope>NUCLEOTIDE SEQUENCE [LARGE SCALE GENOMIC DNA]</scope>
    <source>
        <strain evidence="3">cv. HAL2</strain>
    </source>
</reference>
<dbReference type="PANTHER" id="PTHR47127">
    <property type="entry name" value="10A19I.15"/>
    <property type="match status" value="1"/>
</dbReference>
<name>A0A2T7CAN4_9POAL</name>
<dbReference type="OrthoDB" id="610340at2759"/>